<dbReference type="PANTHER" id="PTHR46438:SF11">
    <property type="entry name" value="LIPASE-RELATED"/>
    <property type="match status" value="1"/>
</dbReference>
<feature type="domain" description="AB hydrolase-1" evidence="1">
    <location>
        <begin position="54"/>
        <end position="268"/>
    </location>
</feature>
<name>A0A7D7A1M7_9NOCA</name>
<evidence type="ECO:0000259" key="1">
    <source>
        <dbReference type="Pfam" id="PF12697"/>
    </source>
</evidence>
<reference evidence="2 3" key="1">
    <citation type="submission" date="2020-07" db="EMBL/GenBank/DDBJ databases">
        <authorList>
            <person name="Zhuang K."/>
            <person name="Ran Y."/>
        </authorList>
    </citation>
    <scope>NUCLEOTIDE SEQUENCE [LARGE SCALE GENOMIC DNA]</scope>
    <source>
        <strain evidence="2 3">WCH-YHL-001</strain>
    </source>
</reference>
<proteinExistence type="predicted"/>
<gene>
    <name evidence="2" type="ORF">H0264_17400</name>
</gene>
<dbReference type="GO" id="GO:0016787">
    <property type="term" value="F:hydrolase activity"/>
    <property type="evidence" value="ECO:0007669"/>
    <property type="project" value="UniProtKB-KW"/>
</dbReference>
<evidence type="ECO:0000313" key="2">
    <source>
        <dbReference type="EMBL" id="QLY33769.1"/>
    </source>
</evidence>
<organism evidence="2 3">
    <name type="scientific">Nocardia huaxiensis</name>
    <dbReference type="NCBI Taxonomy" id="2755382"/>
    <lineage>
        <taxon>Bacteria</taxon>
        <taxon>Bacillati</taxon>
        <taxon>Actinomycetota</taxon>
        <taxon>Actinomycetes</taxon>
        <taxon>Mycobacteriales</taxon>
        <taxon>Nocardiaceae</taxon>
        <taxon>Nocardia</taxon>
    </lineage>
</organism>
<dbReference type="Proteomes" id="UP000515512">
    <property type="component" value="Chromosome"/>
</dbReference>
<dbReference type="InterPro" id="IPR029058">
    <property type="entry name" value="AB_hydrolase_fold"/>
</dbReference>
<dbReference type="PANTHER" id="PTHR46438">
    <property type="entry name" value="ALPHA/BETA-HYDROLASES SUPERFAMILY PROTEIN"/>
    <property type="match status" value="1"/>
</dbReference>
<dbReference type="Pfam" id="PF12697">
    <property type="entry name" value="Abhydrolase_6"/>
    <property type="match status" value="1"/>
</dbReference>
<evidence type="ECO:0000313" key="3">
    <source>
        <dbReference type="Proteomes" id="UP000515512"/>
    </source>
</evidence>
<dbReference type="KEGG" id="nhu:H0264_17400"/>
<keyword evidence="2" id="KW-0378">Hydrolase</keyword>
<dbReference type="RefSeq" id="WP_181584933.1">
    <property type="nucleotide sequence ID" value="NZ_CP059399.1"/>
</dbReference>
<dbReference type="EMBL" id="CP059399">
    <property type="protein sequence ID" value="QLY33769.1"/>
    <property type="molecule type" value="Genomic_DNA"/>
</dbReference>
<protein>
    <submittedName>
        <fullName evidence="2">Alpha/beta fold hydrolase</fullName>
    </submittedName>
</protein>
<dbReference type="Gene3D" id="3.40.50.1820">
    <property type="entry name" value="alpha/beta hydrolase"/>
    <property type="match status" value="1"/>
</dbReference>
<sequence length="279" mass="30720">MSTIYKSEAGAQAVRQHYREMLRHWPVPAEERHIPTREGDTFVLISGPQDAPPLVLLHGSGANSTNWMGDIASWARHFRTYSVDIVGEPGGSAPSRPTLGTDAIALWLDDVLAGLGISETALVGMSLGGWHALDYAIRRPGRITRLALLCPGGVGRQRYGWLFKALLMRLTGRDHLRRTTRLVTGLDAEHLEPILDEVVLTFTHFKPRTERLPIFSDARLRTLAMPVLVLVGGRDVMLDSAETARRITESVPDATVELLPEVGHAVLGQTATVEKFLRS</sequence>
<keyword evidence="3" id="KW-1185">Reference proteome</keyword>
<dbReference type="AlphaFoldDB" id="A0A7D7A1M7"/>
<accession>A0A7D7A1M7</accession>
<dbReference type="SUPFAM" id="SSF53474">
    <property type="entry name" value="alpha/beta-Hydrolases"/>
    <property type="match status" value="1"/>
</dbReference>
<dbReference type="InterPro" id="IPR000073">
    <property type="entry name" value="AB_hydrolase_1"/>
</dbReference>